<dbReference type="InterPro" id="IPR036291">
    <property type="entry name" value="NAD(P)-bd_dom_sf"/>
</dbReference>
<evidence type="ECO:0000313" key="4">
    <source>
        <dbReference type="EMBL" id="EQD76415.1"/>
    </source>
</evidence>
<dbReference type="CDD" id="cd05233">
    <property type="entry name" value="SDR_c"/>
    <property type="match status" value="1"/>
</dbReference>
<dbReference type="PRINTS" id="PR00081">
    <property type="entry name" value="GDHRDH"/>
</dbReference>
<proteinExistence type="inferred from homology"/>
<dbReference type="PANTHER" id="PTHR42760:SF133">
    <property type="entry name" value="3-OXOACYL-[ACYL-CARRIER-PROTEIN] REDUCTASE"/>
    <property type="match status" value="1"/>
</dbReference>
<reference evidence="3" key="2">
    <citation type="journal article" date="2014" name="ISME J.">
        <title>Microbial stratification in low pH oxic and suboxic macroscopic growths along an acid mine drainage.</title>
        <authorList>
            <person name="Mendez-Garcia C."/>
            <person name="Mesa V."/>
            <person name="Sprenger R.R."/>
            <person name="Richter M."/>
            <person name="Diez M.S."/>
            <person name="Solano J."/>
            <person name="Bargiela R."/>
            <person name="Golyshina O.V."/>
            <person name="Manteca A."/>
            <person name="Ramos J.L."/>
            <person name="Gallego J.R."/>
            <person name="Llorente I."/>
            <person name="Martins Dos Santos V.A."/>
            <person name="Jensen O.N."/>
            <person name="Pelaez A.I."/>
            <person name="Sanchez J."/>
            <person name="Ferrer M."/>
        </authorList>
    </citation>
    <scope>NUCLEOTIDE SEQUENCE</scope>
</reference>
<dbReference type="InterPro" id="IPR002347">
    <property type="entry name" value="SDR_fam"/>
</dbReference>
<evidence type="ECO:0000313" key="3">
    <source>
        <dbReference type="EMBL" id="EQD52137.1"/>
    </source>
</evidence>
<keyword evidence="2" id="KW-0560">Oxidoreductase</keyword>
<dbReference type="PRINTS" id="PR00080">
    <property type="entry name" value="SDRFAMILY"/>
</dbReference>
<dbReference type="GO" id="GO:0016616">
    <property type="term" value="F:oxidoreductase activity, acting on the CH-OH group of donors, NAD or NADP as acceptor"/>
    <property type="evidence" value="ECO:0007669"/>
    <property type="project" value="TreeGrafter"/>
</dbReference>
<gene>
    <name evidence="4" type="ORF">B1B_01709</name>
    <name evidence="3" type="ORF">B2A_06680</name>
</gene>
<dbReference type="AlphaFoldDB" id="T1A5B1"/>
<comment type="caution">
    <text evidence="3">The sequence shown here is derived from an EMBL/GenBank/DDBJ whole genome shotgun (WGS) entry which is preliminary data.</text>
</comment>
<accession>T1A5B1</accession>
<protein>
    <submittedName>
        <fullName evidence="3">3-oxoacyl-(Acyl-carrier-protein) reductase</fullName>
    </submittedName>
</protein>
<reference evidence="3" key="1">
    <citation type="submission" date="2013-08" db="EMBL/GenBank/DDBJ databases">
        <authorList>
            <person name="Mendez C."/>
            <person name="Richter M."/>
            <person name="Ferrer M."/>
            <person name="Sanchez J."/>
        </authorList>
    </citation>
    <scope>NUCLEOTIDE SEQUENCE</scope>
</reference>
<sequence length="197" mass="20676">MCFAADLAHEAARRSLIDAVKGSMGVPDILVNNAGLYRLTPLAVTNEGAWLATFKTLIEINLLAPAHLAYLTARAMIEQGRPGRIINIGSRGAYRGEPDAPGYGSAKAGLHALTQSLALALGPHHISVTAVAPGWVETDMAKAHLDGPRGDEIRNQSPLGRVARPDEVAAAVVYLAGMDAEYATGAVLDLNGASYLR</sequence>
<dbReference type="EMBL" id="AUZZ01004740">
    <property type="protein sequence ID" value="EQD52137.1"/>
    <property type="molecule type" value="Genomic_DNA"/>
</dbReference>
<dbReference type="InterPro" id="IPR020904">
    <property type="entry name" value="Sc_DH/Rdtase_CS"/>
</dbReference>
<organism evidence="3">
    <name type="scientific">mine drainage metagenome</name>
    <dbReference type="NCBI Taxonomy" id="410659"/>
    <lineage>
        <taxon>unclassified sequences</taxon>
        <taxon>metagenomes</taxon>
        <taxon>ecological metagenomes</taxon>
    </lineage>
</organism>
<dbReference type="EMBL" id="AUZY01001064">
    <property type="protein sequence ID" value="EQD76415.1"/>
    <property type="molecule type" value="Genomic_DNA"/>
</dbReference>
<evidence type="ECO:0000256" key="1">
    <source>
        <dbReference type="ARBA" id="ARBA00006484"/>
    </source>
</evidence>
<dbReference type="Gene3D" id="3.40.50.720">
    <property type="entry name" value="NAD(P)-binding Rossmann-like Domain"/>
    <property type="match status" value="1"/>
</dbReference>
<dbReference type="PANTHER" id="PTHR42760">
    <property type="entry name" value="SHORT-CHAIN DEHYDROGENASES/REDUCTASES FAMILY MEMBER"/>
    <property type="match status" value="1"/>
</dbReference>
<dbReference type="SUPFAM" id="SSF51735">
    <property type="entry name" value="NAD(P)-binding Rossmann-fold domains"/>
    <property type="match status" value="1"/>
</dbReference>
<name>T1A5B1_9ZZZZ</name>
<dbReference type="PROSITE" id="PS00061">
    <property type="entry name" value="ADH_SHORT"/>
    <property type="match status" value="1"/>
</dbReference>
<comment type="similarity">
    <text evidence="1">Belongs to the short-chain dehydrogenases/reductases (SDR) family.</text>
</comment>
<dbReference type="Pfam" id="PF13561">
    <property type="entry name" value="adh_short_C2"/>
    <property type="match status" value="1"/>
</dbReference>
<evidence type="ECO:0000256" key="2">
    <source>
        <dbReference type="ARBA" id="ARBA00023002"/>
    </source>
</evidence>